<comment type="subunit">
    <text evidence="12">Interacts with ERBB4.</text>
</comment>
<feature type="region of interest" description="Disordered" evidence="15">
    <location>
        <begin position="104"/>
        <end position="248"/>
    </location>
</feature>
<evidence type="ECO:0000313" key="18">
    <source>
        <dbReference type="Ensembl" id="ENSSANP00000028618.1"/>
    </source>
</evidence>
<protein>
    <recommendedName>
        <fullName evidence="13">Pro-neuregulin-3, membrane-bound isoform</fullName>
    </recommendedName>
</protein>
<evidence type="ECO:0000313" key="19">
    <source>
        <dbReference type="Proteomes" id="UP000472260"/>
    </source>
</evidence>
<evidence type="ECO:0000256" key="15">
    <source>
        <dbReference type="SAM" id="MobiDB-lite"/>
    </source>
</evidence>
<dbReference type="PANTHER" id="PTHR11100">
    <property type="entry name" value="HEREGULIN-NEUREGULIN FAMILY MEMBER"/>
    <property type="match status" value="1"/>
</dbReference>
<dbReference type="SUPFAM" id="SSF57196">
    <property type="entry name" value="EGF/Laminin"/>
    <property type="match status" value="1"/>
</dbReference>
<dbReference type="FunFam" id="2.10.25.10:FF:000267">
    <property type="entry name" value="pro-neuregulin-3, membrane-bound isoform"/>
    <property type="match status" value="1"/>
</dbReference>
<evidence type="ECO:0000256" key="2">
    <source>
        <dbReference type="ARBA" id="ARBA00004613"/>
    </source>
</evidence>
<evidence type="ECO:0000256" key="5">
    <source>
        <dbReference type="ARBA" id="ARBA00022525"/>
    </source>
</evidence>
<dbReference type="GO" id="GO:0005615">
    <property type="term" value="C:extracellular space"/>
    <property type="evidence" value="ECO:0007669"/>
    <property type="project" value="TreeGrafter"/>
</dbReference>
<dbReference type="GO" id="GO:0035556">
    <property type="term" value="P:intracellular signal transduction"/>
    <property type="evidence" value="ECO:0007669"/>
    <property type="project" value="TreeGrafter"/>
</dbReference>
<comment type="subcellular location">
    <subcellularLocation>
        <location evidence="1">Cell membrane</location>
        <topology evidence="1">Single-pass type I membrane protein</topology>
    </subcellularLocation>
    <subcellularLocation>
        <location evidence="2">Secreted</location>
    </subcellularLocation>
</comment>
<evidence type="ECO:0000259" key="17">
    <source>
        <dbReference type="PROSITE" id="PS50026"/>
    </source>
</evidence>
<proteinExistence type="inferred from homology"/>
<dbReference type="GO" id="GO:0007399">
    <property type="term" value="P:nervous system development"/>
    <property type="evidence" value="ECO:0007669"/>
    <property type="project" value="InterPro"/>
</dbReference>
<evidence type="ECO:0000256" key="3">
    <source>
        <dbReference type="ARBA" id="ARBA00008216"/>
    </source>
</evidence>
<organism evidence="18 19">
    <name type="scientific">Sinocyclocheilus anshuiensis</name>
    <dbReference type="NCBI Taxonomy" id="1608454"/>
    <lineage>
        <taxon>Eukaryota</taxon>
        <taxon>Metazoa</taxon>
        <taxon>Chordata</taxon>
        <taxon>Craniata</taxon>
        <taxon>Vertebrata</taxon>
        <taxon>Euteleostomi</taxon>
        <taxon>Actinopterygii</taxon>
        <taxon>Neopterygii</taxon>
        <taxon>Teleostei</taxon>
        <taxon>Ostariophysi</taxon>
        <taxon>Cypriniformes</taxon>
        <taxon>Cyprinidae</taxon>
        <taxon>Cyprininae</taxon>
        <taxon>Sinocyclocheilus</taxon>
    </lineage>
</organism>
<dbReference type="PROSITE" id="PS00022">
    <property type="entry name" value="EGF_1"/>
    <property type="match status" value="1"/>
</dbReference>
<dbReference type="GO" id="GO:0098978">
    <property type="term" value="C:glutamatergic synapse"/>
    <property type="evidence" value="ECO:0007669"/>
    <property type="project" value="UniProtKB-ARBA"/>
</dbReference>
<keyword evidence="11 14" id="KW-1015">Disulfide bond</keyword>
<evidence type="ECO:0000256" key="4">
    <source>
        <dbReference type="ARBA" id="ARBA00022475"/>
    </source>
</evidence>
<keyword evidence="10 16" id="KW-0472">Membrane</keyword>
<dbReference type="GO" id="GO:0038130">
    <property type="term" value="P:ERBB4 signaling pathway"/>
    <property type="evidence" value="ECO:0007669"/>
    <property type="project" value="UniProtKB-ARBA"/>
</dbReference>
<dbReference type="InterPro" id="IPR000742">
    <property type="entry name" value="EGF"/>
</dbReference>
<evidence type="ECO:0000256" key="14">
    <source>
        <dbReference type="PROSITE-ProRule" id="PRU00076"/>
    </source>
</evidence>
<accession>A0A671M8N1</accession>
<keyword evidence="9" id="KW-0339">Growth factor</keyword>
<dbReference type="PROSITE" id="PS01186">
    <property type="entry name" value="EGF_2"/>
    <property type="match status" value="1"/>
</dbReference>
<reference evidence="18" key="2">
    <citation type="submission" date="2025-09" db="UniProtKB">
        <authorList>
            <consortium name="Ensembl"/>
        </authorList>
    </citation>
    <scope>IDENTIFICATION</scope>
</reference>
<keyword evidence="5" id="KW-0964">Secreted</keyword>
<keyword evidence="4" id="KW-1003">Cell membrane</keyword>
<name>A0A671M8N1_9TELE</name>
<feature type="compositionally biased region" description="Low complexity" evidence="15">
    <location>
        <begin position="143"/>
        <end position="157"/>
    </location>
</feature>
<keyword evidence="6 14" id="KW-0245">EGF-like domain</keyword>
<keyword evidence="8 16" id="KW-1133">Transmembrane helix</keyword>
<evidence type="ECO:0000256" key="11">
    <source>
        <dbReference type="ARBA" id="ARBA00023157"/>
    </source>
</evidence>
<dbReference type="GO" id="GO:0048513">
    <property type="term" value="P:animal organ development"/>
    <property type="evidence" value="ECO:0007669"/>
    <property type="project" value="TreeGrafter"/>
</dbReference>
<feature type="compositionally biased region" description="Low complexity" evidence="15">
    <location>
        <begin position="194"/>
        <end position="221"/>
    </location>
</feature>
<keyword evidence="7 16" id="KW-0812">Transmembrane</keyword>
<evidence type="ECO:0000256" key="13">
    <source>
        <dbReference type="ARBA" id="ARBA00069446"/>
    </source>
</evidence>
<dbReference type="Gene3D" id="2.10.25.10">
    <property type="entry name" value="Laminin"/>
    <property type="match status" value="1"/>
</dbReference>
<dbReference type="PANTHER" id="PTHR11100:SF28">
    <property type="entry name" value="NEUREGULIN 3B"/>
    <property type="match status" value="1"/>
</dbReference>
<dbReference type="AlphaFoldDB" id="A0A671M8N1"/>
<dbReference type="Proteomes" id="UP000472260">
    <property type="component" value="Unassembled WGS sequence"/>
</dbReference>
<evidence type="ECO:0000256" key="7">
    <source>
        <dbReference type="ARBA" id="ARBA00022692"/>
    </source>
</evidence>
<feature type="transmembrane region" description="Helical" evidence="16">
    <location>
        <begin position="53"/>
        <end position="77"/>
    </location>
</feature>
<evidence type="ECO:0000256" key="1">
    <source>
        <dbReference type="ARBA" id="ARBA00004251"/>
    </source>
</evidence>
<keyword evidence="19" id="KW-1185">Reference proteome</keyword>
<feature type="compositionally biased region" description="Low complexity" evidence="15">
    <location>
        <begin position="111"/>
        <end position="128"/>
    </location>
</feature>
<feature type="domain" description="EGF-like" evidence="17">
    <location>
        <begin position="266"/>
        <end position="310"/>
    </location>
</feature>
<evidence type="ECO:0000256" key="16">
    <source>
        <dbReference type="SAM" id="Phobius"/>
    </source>
</evidence>
<sequence length="333" mass="35819">QKQGCASHDDRCVNAATMETMTLEEPGGEQASPRAPGPLRCGPCAVWPRQQTWLCVVPLLMGFVGLGLSLMLLKWIVVGSVQDYVPTDLVDANRIGQDPIFLSKPSALPKGSDGSTSTTSATPSAAPGTGSGNRAPHLHNRVGTRLTNTTTATRATNPAPPGGKEVTPRSTTVRKPNGEGVSRNASPSARAGPPTTTNTTTTMIMTSTTTTQAAQPTSTLTSPSKPGQRWNHGRSSKGPSTKPTRPHHRFRTRKFAPTTSTVRSEFFKPCQDSQEMAFCLNEGECFIIETVAGVHRHCRCKEGYRGLRCDQFVPKTDSILSDPSMYFCHCMFT</sequence>
<dbReference type="Ensembl" id="ENSSANT00000030477.1">
    <property type="protein sequence ID" value="ENSSANP00000028618.1"/>
    <property type="gene ID" value="ENSSANG00000014700.1"/>
</dbReference>
<comment type="similarity">
    <text evidence="3">Belongs to the neuregulin family.</text>
</comment>
<evidence type="ECO:0000256" key="9">
    <source>
        <dbReference type="ARBA" id="ARBA00023030"/>
    </source>
</evidence>
<evidence type="ECO:0000256" key="10">
    <source>
        <dbReference type="ARBA" id="ARBA00023136"/>
    </source>
</evidence>
<evidence type="ECO:0000256" key="8">
    <source>
        <dbReference type="ARBA" id="ARBA00022989"/>
    </source>
</evidence>
<dbReference type="GO" id="GO:0008083">
    <property type="term" value="F:growth factor activity"/>
    <property type="evidence" value="ECO:0007669"/>
    <property type="project" value="UniProtKB-KW"/>
</dbReference>
<comment type="caution">
    <text evidence="14">Lacks conserved residue(s) required for the propagation of feature annotation.</text>
</comment>
<reference evidence="18" key="1">
    <citation type="submission" date="2025-08" db="UniProtKB">
        <authorList>
            <consortium name="Ensembl"/>
        </authorList>
    </citation>
    <scope>IDENTIFICATION</scope>
</reference>
<dbReference type="GO" id="GO:0045499">
    <property type="term" value="F:chemorepellent activity"/>
    <property type="evidence" value="ECO:0007669"/>
    <property type="project" value="TreeGrafter"/>
</dbReference>
<dbReference type="GO" id="GO:0005886">
    <property type="term" value="C:plasma membrane"/>
    <property type="evidence" value="ECO:0007669"/>
    <property type="project" value="UniProtKB-SubCell"/>
</dbReference>
<evidence type="ECO:0000256" key="12">
    <source>
        <dbReference type="ARBA" id="ARBA00063299"/>
    </source>
</evidence>
<evidence type="ECO:0000256" key="6">
    <source>
        <dbReference type="ARBA" id="ARBA00022536"/>
    </source>
</evidence>
<dbReference type="InterPro" id="IPR040180">
    <property type="entry name" value="Neuregulin"/>
</dbReference>
<feature type="disulfide bond" evidence="14">
    <location>
        <begin position="300"/>
        <end position="309"/>
    </location>
</feature>
<dbReference type="PROSITE" id="PS50026">
    <property type="entry name" value="EGF_3"/>
    <property type="match status" value="1"/>
</dbReference>